<dbReference type="eggNOG" id="COG0334">
    <property type="taxonomic scope" value="Bacteria"/>
</dbReference>
<dbReference type="SUPFAM" id="SSF51735">
    <property type="entry name" value="NAD(P)-binding Rossmann-fold domains"/>
    <property type="match status" value="1"/>
</dbReference>
<keyword evidence="2 3" id="KW-0560">Oxidoreductase</keyword>
<evidence type="ECO:0000256" key="7">
    <source>
        <dbReference type="RuleBase" id="RU004417"/>
    </source>
</evidence>
<dbReference type="CDD" id="cd01076">
    <property type="entry name" value="NAD_bind_1_Glu_DH"/>
    <property type="match status" value="1"/>
</dbReference>
<dbReference type="SUPFAM" id="SSF53223">
    <property type="entry name" value="Aminoacid dehydrogenase-like, N-terminal domain"/>
    <property type="match status" value="1"/>
</dbReference>
<dbReference type="InterPro" id="IPR046346">
    <property type="entry name" value="Aminoacid_DH-like_N_sf"/>
</dbReference>
<evidence type="ECO:0000256" key="3">
    <source>
        <dbReference type="PIRNR" id="PIRNR000185"/>
    </source>
</evidence>
<evidence type="ECO:0000256" key="5">
    <source>
        <dbReference type="PIRSR" id="PIRSR000185-2"/>
    </source>
</evidence>
<feature type="binding site" evidence="5">
    <location>
        <position position="70"/>
    </location>
    <ligand>
        <name>substrate</name>
    </ligand>
</feature>
<accession>F2NBU8</accession>
<dbReference type="SMART" id="SM00839">
    <property type="entry name" value="ELFV_dehydrog"/>
    <property type="match status" value="1"/>
</dbReference>
<dbReference type="InterPro" id="IPR033922">
    <property type="entry name" value="NAD_bind_Glu_DH"/>
</dbReference>
<dbReference type="PIRSF" id="PIRSF000185">
    <property type="entry name" value="Glu_DH"/>
    <property type="match status" value="1"/>
</dbReference>
<dbReference type="PANTHER" id="PTHR11606">
    <property type="entry name" value="GLUTAMATE DEHYDROGENASE"/>
    <property type="match status" value="1"/>
</dbReference>
<feature type="binding site" evidence="5">
    <location>
        <position position="94"/>
    </location>
    <ligand>
        <name>substrate</name>
    </ligand>
</feature>
<evidence type="ECO:0000259" key="8">
    <source>
        <dbReference type="SMART" id="SM00839"/>
    </source>
</evidence>
<dbReference type="InterPro" id="IPR036291">
    <property type="entry name" value="NAD(P)-bd_dom_sf"/>
</dbReference>
<dbReference type="InterPro" id="IPR006096">
    <property type="entry name" value="Glu/Leu/Phe/Val/Trp_DH_C"/>
</dbReference>
<dbReference type="KEGG" id="cgo:Corgl_0794"/>
<evidence type="ECO:0000256" key="1">
    <source>
        <dbReference type="ARBA" id="ARBA00006382"/>
    </source>
</evidence>
<dbReference type="Pfam" id="PF00208">
    <property type="entry name" value="ELFV_dehydrog"/>
    <property type="match status" value="1"/>
</dbReference>
<reference evidence="10" key="1">
    <citation type="journal article" date="2013" name="Stand. Genomic Sci.">
        <title>Complete genome sequence of Coriobacterium glomerans type strain (PW2(T)) from the midgut of Pyrrhocoris apterus L. (red soldier bug).</title>
        <authorList>
            <person name="Stackebrandt E."/>
            <person name="Zeytun A."/>
            <person name="Lapidus A."/>
            <person name="Nolan M."/>
            <person name="Lucas S."/>
            <person name="Hammon N."/>
            <person name="Deshpande S."/>
            <person name="Cheng J.F."/>
            <person name="Tapia R."/>
            <person name="Goodwin L.A."/>
            <person name="Pitluck S."/>
            <person name="Liolios K."/>
            <person name="Pagani I."/>
            <person name="Ivanova N."/>
            <person name="Mavromatis K."/>
            <person name="Mikhailova N."/>
            <person name="Huntemann M."/>
            <person name="Pati A."/>
            <person name="Chen A."/>
            <person name="Palaniappan K."/>
            <person name="Chang Y.J."/>
            <person name="Land M."/>
            <person name="Hauser L."/>
            <person name="Rohde M."/>
            <person name="Pukall R."/>
            <person name="Goker M."/>
            <person name="Detter J.C."/>
            <person name="Woyke T."/>
            <person name="Bristow J."/>
            <person name="Eisen J.A."/>
            <person name="Markowitz V."/>
            <person name="Hugenholtz P."/>
            <person name="Kyrpides N.C."/>
            <person name="Klenk H.P."/>
        </authorList>
    </citation>
    <scope>NUCLEOTIDE SEQUENCE</scope>
    <source>
        <strain evidence="10">ATCC 49209 / DSM 20642 / JCM 10262 / PW2</strain>
    </source>
</reference>
<dbReference type="FunFam" id="3.40.50.10860:FF:000003">
    <property type="entry name" value="Glutamate dehydrogenase"/>
    <property type="match status" value="1"/>
</dbReference>
<keyword evidence="5" id="KW-0520">NAD</keyword>
<dbReference type="Gene3D" id="3.40.50.720">
    <property type="entry name" value="NAD(P)-binding Rossmann-like Domain"/>
    <property type="match status" value="1"/>
</dbReference>
<dbReference type="PANTHER" id="PTHR11606:SF13">
    <property type="entry name" value="GLUTAMATE DEHYDROGENASE 1, MITOCHONDRIAL"/>
    <property type="match status" value="1"/>
</dbReference>
<dbReference type="Gene3D" id="3.40.50.10860">
    <property type="entry name" value="Leucine Dehydrogenase, chain A, domain 1"/>
    <property type="match status" value="1"/>
</dbReference>
<feature type="domain" description="Glutamate/phenylalanine/leucine/valine/L-tryptophan dehydrogenase C-terminal" evidence="8">
    <location>
        <begin position="183"/>
        <end position="417"/>
    </location>
</feature>
<protein>
    <recommendedName>
        <fullName evidence="3">Glutamate dehydrogenase</fullName>
    </recommendedName>
</protein>
<comment type="similarity">
    <text evidence="1 3 7">Belongs to the Glu/Leu/Phe/Val dehydrogenases family.</text>
</comment>
<proteinExistence type="inferred from homology"/>
<feature type="binding site" evidence="5">
    <location>
        <position position="221"/>
    </location>
    <ligand>
        <name>NAD(+)</name>
        <dbReference type="ChEBI" id="CHEBI:57540"/>
    </ligand>
</feature>
<feature type="binding site" evidence="5">
    <location>
        <position position="190"/>
    </location>
    <ligand>
        <name>NAD(+)</name>
        <dbReference type="ChEBI" id="CHEBI:57540"/>
    </ligand>
</feature>
<gene>
    <name evidence="9" type="ordered locus">Corgl_0794</name>
</gene>
<dbReference type="RefSeq" id="WP_013708650.1">
    <property type="nucleotide sequence ID" value="NC_015389.1"/>
</dbReference>
<dbReference type="AlphaFoldDB" id="F2NBU8"/>
<dbReference type="GO" id="GO:0000166">
    <property type="term" value="F:nucleotide binding"/>
    <property type="evidence" value="ECO:0007669"/>
    <property type="project" value="UniProtKB-KW"/>
</dbReference>
<keyword evidence="5" id="KW-0547">Nucleotide-binding</keyword>
<organism evidence="9 10">
    <name type="scientific">Coriobacterium glomerans (strain ATCC 49209 / DSM 20642 / JCM 10262 / PW2)</name>
    <dbReference type="NCBI Taxonomy" id="700015"/>
    <lineage>
        <taxon>Bacteria</taxon>
        <taxon>Bacillati</taxon>
        <taxon>Actinomycetota</taxon>
        <taxon>Coriobacteriia</taxon>
        <taxon>Coriobacteriales</taxon>
        <taxon>Coriobacteriaceae</taxon>
        <taxon>Coriobacterium</taxon>
    </lineage>
</organism>
<evidence type="ECO:0000256" key="2">
    <source>
        <dbReference type="ARBA" id="ARBA00023002"/>
    </source>
</evidence>
<evidence type="ECO:0000313" key="10">
    <source>
        <dbReference type="Proteomes" id="UP000006851"/>
    </source>
</evidence>
<evidence type="ECO:0000256" key="4">
    <source>
        <dbReference type="PIRSR" id="PIRSR000185-1"/>
    </source>
</evidence>
<evidence type="ECO:0000256" key="6">
    <source>
        <dbReference type="PIRSR" id="PIRSR000185-3"/>
    </source>
</evidence>
<dbReference type="Pfam" id="PF02812">
    <property type="entry name" value="ELFV_dehydrog_N"/>
    <property type="match status" value="1"/>
</dbReference>
<dbReference type="Proteomes" id="UP000006851">
    <property type="component" value="Chromosome"/>
</dbReference>
<name>F2NBU8_CORGP</name>
<feature type="site" description="Important for catalysis" evidence="6">
    <location>
        <position position="146"/>
    </location>
</feature>
<dbReference type="EMBL" id="CP002628">
    <property type="protein sequence ID" value="AEB06907.1"/>
    <property type="molecule type" value="Genomic_DNA"/>
</dbReference>
<feature type="active site" description="Proton donor" evidence="4">
    <location>
        <position position="106"/>
    </location>
</feature>
<dbReference type="InterPro" id="IPR014362">
    <property type="entry name" value="Glu_DH"/>
</dbReference>
<evidence type="ECO:0000313" key="9">
    <source>
        <dbReference type="EMBL" id="AEB06907.1"/>
    </source>
</evidence>
<dbReference type="InterPro" id="IPR006095">
    <property type="entry name" value="Glu/Leu/Phe/Val/Trp_DH"/>
</dbReference>
<dbReference type="GO" id="GO:0004352">
    <property type="term" value="F:glutamate dehydrogenase (NAD+) activity"/>
    <property type="evidence" value="ECO:0007669"/>
    <property type="project" value="TreeGrafter"/>
</dbReference>
<dbReference type="STRING" id="700015.Corgl_0794"/>
<dbReference type="PRINTS" id="PR00082">
    <property type="entry name" value="GLFDHDRGNASE"/>
</dbReference>
<dbReference type="GO" id="GO:0006538">
    <property type="term" value="P:L-glutamate catabolic process"/>
    <property type="evidence" value="ECO:0007669"/>
    <property type="project" value="TreeGrafter"/>
</dbReference>
<feature type="binding site" evidence="5">
    <location>
        <position position="353"/>
    </location>
    <ligand>
        <name>substrate</name>
    </ligand>
</feature>
<sequence>MKKTYNPYDNMLEVLERAAKMLGIPENDYVCLKYPERELKVSIPVGMDDGTVRVFEGYRVQHSSSRGPCKGGIRYHQDVNLDEVRALAAWMSLKCAVVNIPYGGGKGAIKVDPSELSRRELEALTRRFTAMILPLIGPERDIPAPDVGTNAEVMGWIMDTYSMFKGYTVPGVVTGKPIEIGGSLGRHDATGQGVTMIAEEILHRLGLPVQGTRVAIQGLGNVGGVTARLMSSKGFSIVALSDVSGGVHCGNGLDVEGIFAFLAEHPGALLQDYDAAEVVHITNAELLAIDTDLLIPAALENQITADNANDVRANIVVEAANGPTTVEADKILEANDVLVVPDILANAGGVVVSYFEWVQNIQALTWDKDEINRNLEKIMIRAFNEVWESRCDHGTTLRMGAYMTAIDRIAKAKRIRSVFP</sequence>
<dbReference type="OrthoDB" id="9803297at2"/>
<dbReference type="HOGENOM" id="CLU_025763_1_2_11"/>
<dbReference type="InterPro" id="IPR006097">
    <property type="entry name" value="Glu/Leu/Phe/Val/Trp_DH_dimer"/>
</dbReference>
<keyword evidence="10" id="KW-1185">Reference proteome</keyword>